<dbReference type="RefSeq" id="XP_018291072.1">
    <property type="nucleotide sequence ID" value="XM_018436036.1"/>
</dbReference>
<protein>
    <submittedName>
        <fullName evidence="2">Uncharacterized protein</fullName>
    </submittedName>
</protein>
<dbReference type="GeneID" id="28996942"/>
<dbReference type="OrthoDB" id="2279226at2759"/>
<dbReference type="Proteomes" id="UP000077315">
    <property type="component" value="Unassembled WGS sequence"/>
</dbReference>
<organism evidence="2 3">
    <name type="scientific">Phycomyces blakesleeanus (strain ATCC 8743b / DSM 1359 / FGSC 10004 / NBRC 33097 / NRRL 1555)</name>
    <dbReference type="NCBI Taxonomy" id="763407"/>
    <lineage>
        <taxon>Eukaryota</taxon>
        <taxon>Fungi</taxon>
        <taxon>Fungi incertae sedis</taxon>
        <taxon>Mucoromycota</taxon>
        <taxon>Mucoromycotina</taxon>
        <taxon>Mucoromycetes</taxon>
        <taxon>Mucorales</taxon>
        <taxon>Phycomycetaceae</taxon>
        <taxon>Phycomyces</taxon>
    </lineage>
</organism>
<evidence type="ECO:0000313" key="2">
    <source>
        <dbReference type="EMBL" id="OAD73032.1"/>
    </source>
</evidence>
<evidence type="ECO:0000313" key="3">
    <source>
        <dbReference type="Proteomes" id="UP000077315"/>
    </source>
</evidence>
<gene>
    <name evidence="2" type="ORF">PHYBLDRAFT_169291</name>
</gene>
<dbReference type="VEuPathDB" id="FungiDB:PHYBLDRAFT_169291"/>
<evidence type="ECO:0000256" key="1">
    <source>
        <dbReference type="SAM" id="MobiDB-lite"/>
    </source>
</evidence>
<dbReference type="InParanoid" id="A0A162U2V5"/>
<sequence>MSQPLMSHAIAYTHQPPTVQEVARRYVQWRDEDVGLLLTDLEQPGHYEKWKENKSSYSKRVADEVFSKLMYHEAIKFKVRWLESRFRRLDDQLRAITNEQTRADTKSKLLKEFRYYDRCKNIFSVDSTDTGDADDSSSKPETDAEKTTQLTTSFTLPFGVPSETVETIPTSDPMMVNTPVPNSQATTRQSTPYGIIHPETSRTQLNTSHAVPSKRKKSQRSVENMEEERRLKYVELELESKRMEHDERMQGMKLEQLRLEIELQKLKSGTSLD</sequence>
<keyword evidence="3" id="KW-1185">Reference proteome</keyword>
<feature type="region of interest" description="Disordered" evidence="1">
    <location>
        <begin position="127"/>
        <end position="151"/>
    </location>
</feature>
<reference evidence="3" key="1">
    <citation type="submission" date="2015-06" db="EMBL/GenBank/DDBJ databases">
        <title>Expansion of signal transduction pathways in fungi by whole-genome duplication.</title>
        <authorList>
            <consortium name="DOE Joint Genome Institute"/>
            <person name="Corrochano L.M."/>
            <person name="Kuo A."/>
            <person name="Marcet-Houben M."/>
            <person name="Polaino S."/>
            <person name="Salamov A."/>
            <person name="Villalobos J.M."/>
            <person name="Alvarez M.I."/>
            <person name="Avalos J."/>
            <person name="Benito E.P."/>
            <person name="Benoit I."/>
            <person name="Burger G."/>
            <person name="Camino L.P."/>
            <person name="Canovas D."/>
            <person name="Cerda-Olmedo E."/>
            <person name="Cheng J.-F."/>
            <person name="Dominguez A."/>
            <person name="Elias M."/>
            <person name="Eslava A.P."/>
            <person name="Glaser F."/>
            <person name="Grimwood J."/>
            <person name="Gutierrez G."/>
            <person name="Heitman J."/>
            <person name="Henrissat B."/>
            <person name="Iturriaga E.A."/>
            <person name="Lang B.F."/>
            <person name="Lavin J.L."/>
            <person name="Lee S."/>
            <person name="Li W."/>
            <person name="Lindquist E."/>
            <person name="Lopez-Garcia S."/>
            <person name="Luque E.M."/>
            <person name="Marcos A.T."/>
            <person name="Martin J."/>
            <person name="McCluskey K."/>
            <person name="Medina H.R."/>
            <person name="Miralles-Duran A."/>
            <person name="Miyazaki A."/>
            <person name="Munoz-Torres E."/>
            <person name="Oguiza J.A."/>
            <person name="Ohm R."/>
            <person name="Olmedo M."/>
            <person name="Orejas M."/>
            <person name="Ortiz-Castellanos L."/>
            <person name="Pisabarro A.G."/>
            <person name="Rodriguez-Romero J."/>
            <person name="Ruiz-Herrera J."/>
            <person name="Ruiz-Vazquez R."/>
            <person name="Sanz C."/>
            <person name="Schackwitz W."/>
            <person name="Schmutz J."/>
            <person name="Shahriari M."/>
            <person name="Shelest E."/>
            <person name="Silva-Franco F."/>
            <person name="Soanes D."/>
            <person name="Syed K."/>
            <person name="Tagua V.G."/>
            <person name="Talbot N.J."/>
            <person name="Thon M."/>
            <person name="De vries R.P."/>
            <person name="Wiebenga A."/>
            <person name="Yadav J.S."/>
            <person name="Braun E.L."/>
            <person name="Baker S."/>
            <person name="Garre V."/>
            <person name="Horwitz B."/>
            <person name="Torres-Martinez S."/>
            <person name="Idnurm A."/>
            <person name="Herrera-Estrella A."/>
            <person name="Gabaldon T."/>
            <person name="Grigoriev I.V."/>
        </authorList>
    </citation>
    <scope>NUCLEOTIDE SEQUENCE [LARGE SCALE GENOMIC DNA]</scope>
    <source>
        <strain evidence="3">NRRL 1555(-)</strain>
    </source>
</reference>
<proteinExistence type="predicted"/>
<dbReference type="EMBL" id="KV440982">
    <property type="protein sequence ID" value="OAD73032.1"/>
    <property type="molecule type" value="Genomic_DNA"/>
</dbReference>
<feature type="region of interest" description="Disordered" evidence="1">
    <location>
        <begin position="204"/>
        <end position="228"/>
    </location>
</feature>
<dbReference type="AlphaFoldDB" id="A0A162U2V5"/>
<accession>A0A162U2V5</accession>
<name>A0A162U2V5_PHYB8</name>
<feature type="compositionally biased region" description="Basic and acidic residues" evidence="1">
    <location>
        <begin position="136"/>
        <end position="146"/>
    </location>
</feature>